<evidence type="ECO:0000313" key="3">
    <source>
        <dbReference type="Proteomes" id="UP001596036"/>
    </source>
</evidence>
<sequence length="1628" mass="162522">MIGSIRNVGASTRRAQATPAIAPIARAVRGALAVSATMLVLSAPVSAQVIGSCTLSTSHAQAVQRIGQQTGDNDFAPIDDPTLVSEGCDATAVDMLSSSTGIGVSFASDAGASARWDAHGGLDSMVDDLTVVNGDTAAVSADAPMVGAFAIIEERVTATGTDDAISYGSVEATESFTLASNYDSISATATAEDGDALAVGMLAQGWDAATLYNYAGITASATSEGGDAQAYAAVADGAYNGGIGVLINGGDLLAEATAGAGGLAYATGAYAYANVASVFNDVSSTAIATAGEGGSAEARAARAYGSYSAVYSYGDLTAIATADGGTAVARGADSAGFYGSTVYNAGDIHVSATGADVSTAMGSYSVGMAFSAYTTNTGSILAEAQGEAARAYGSVNASLYIGDAITINQGDILAVAEGGQASYGEAEAYALGVYNMAVYYASQVDNSGSIEATALAQDDMTGSYGFLQAKAIGVMALATNSYSETGVSNSGSITANALTSQGYAAAWGVAARVGGKYAGAISIDNTGTIRSYAEADFGSASSTGVYAYNLLGSVGVTNYGDIEADARTVSGKPEWPADTYAYSTGVVALSPVGYGNATIDNHGNIRAHASADRGIVGATGVQGGGKYLTVTNAADASISAIAETSVYGGGYATGVVGAALYGMDITNDGQITAYAHTHGLADPPHSFISSAAALGIYAAADFGSTISIANNGDIDAIAIADDAPNSISGSAGAVGIRVYSRGDVAIANSGDITASAIADLGLTLAYAVDIKAGQYGSIVNDAGTTIAAQASVGSMAGDLNAGVANVQGLKNRGASYATVYNAGTVLAHATVTADSADYGQRSIANATGASIGFYSNSGTSEIVNVGDVEAVASADFGYATAQGTYVRALWSAYTDNTGEIRASATAIGGDAWAVGSFAYALHQTTTYNCEYREGPYGQYNYCDWAHPNRVTDGGSTTLYNGGDIRVASSADGGVAHSYGAVVLGALEAGITNASHITVVAEADDAVAVAALANSFYGNASLVNSGDLLAVATGPVANATGANLLADTGVQADNSGTIVAAAYGADATATAVSMQSYGSNVLTNTGTIAALGDGTRIAISSNADATAAIVNQGSITGAIVTGNLDDSFENAAGGTWIAVGESDFGAGNNQLANAGTIVMDDATINLDGGAAATLLAVQPAAAGGSTFGNNATMLVSGADNAIVAGAFVNDGVVSFVDGSPDDVLTITGDFSGDGAINLDVSGLNQASDQLYVDGNIIESTTQTLNVNLVDAPTTPSIEVPLIGTSGTLAGDFVLGDVHFALDGFVAMDFDLKVADDAVSLGVDVTGLNATGQLAADIAPGVQSLVNAQVGTYRQRMGVLPEAGSAGLGPWMRMFTDSGNVDARYSGNFGAGGLGFHQSNHGWEVGLDTRPSEHLAFGAFIGKSDGSQRVNGAGSNRLDGSTFGLYGTWFGGHGAYVDVSHRWTGVDARLGSGLGTQTTKASAQSLNVEGGFTAWTSAGGFNVVPQLQYTHTRIGDIRTLHSSDSEFANDGGVSSRGRLGVAFDQSFQSGGFTLTPYGSFNVVREFDGDFDHAINGGIEGTTTTSGSSRMVELGMGVRKGGLSVSGGANWTDGGAVDSVAGAQLTVRYNW</sequence>
<protein>
    <submittedName>
        <fullName evidence="2">Autotransporter outer membrane beta-barrel domain-containing protein</fullName>
    </submittedName>
</protein>
<dbReference type="RefSeq" id="WP_386752854.1">
    <property type="nucleotide sequence ID" value="NZ_JBHSNM010000001.1"/>
</dbReference>
<dbReference type="EMBL" id="JBHSNM010000001">
    <property type="protein sequence ID" value="MFC5569028.1"/>
    <property type="molecule type" value="Genomic_DNA"/>
</dbReference>
<dbReference type="InterPro" id="IPR036709">
    <property type="entry name" value="Autotransporte_beta_dom_sf"/>
</dbReference>
<reference evidence="3" key="1">
    <citation type="journal article" date="2019" name="Int. J. Syst. Evol. Microbiol.">
        <title>The Global Catalogue of Microorganisms (GCM) 10K type strain sequencing project: providing services to taxonomists for standard genome sequencing and annotation.</title>
        <authorList>
            <consortium name="The Broad Institute Genomics Platform"/>
            <consortium name="The Broad Institute Genome Sequencing Center for Infectious Disease"/>
            <person name="Wu L."/>
            <person name="Ma J."/>
        </authorList>
    </citation>
    <scope>NUCLEOTIDE SEQUENCE [LARGE SCALE GENOMIC DNA]</scope>
    <source>
        <strain evidence="3">KACC 11407</strain>
    </source>
</reference>
<keyword evidence="3" id="KW-1185">Reference proteome</keyword>
<evidence type="ECO:0000259" key="1">
    <source>
        <dbReference type="PROSITE" id="PS51208"/>
    </source>
</evidence>
<name>A0ABW0SJ19_9GAMM</name>
<dbReference type="SMART" id="SM00869">
    <property type="entry name" value="Autotransporter"/>
    <property type="match status" value="1"/>
</dbReference>
<gene>
    <name evidence="2" type="ORF">ACFPN1_02975</name>
</gene>
<dbReference type="InterPro" id="IPR005546">
    <property type="entry name" value="Autotransporte_beta"/>
</dbReference>
<dbReference type="Proteomes" id="UP001596036">
    <property type="component" value="Unassembled WGS sequence"/>
</dbReference>
<dbReference type="SUPFAM" id="SSF103515">
    <property type="entry name" value="Autotransporter"/>
    <property type="match status" value="1"/>
</dbReference>
<dbReference type="Gene3D" id="2.40.128.130">
    <property type="entry name" value="Autotransporter beta-domain"/>
    <property type="match status" value="1"/>
</dbReference>
<dbReference type="InterPro" id="IPR006315">
    <property type="entry name" value="OM_autotransptr_brl_dom"/>
</dbReference>
<feature type="domain" description="Autotransporter" evidence="1">
    <location>
        <begin position="1361"/>
        <end position="1628"/>
    </location>
</feature>
<proteinExistence type="predicted"/>
<dbReference type="PROSITE" id="PS51208">
    <property type="entry name" value="AUTOTRANSPORTER"/>
    <property type="match status" value="1"/>
</dbReference>
<organism evidence="2 3">
    <name type="scientific">Lysobacter yangpyeongensis</name>
    <dbReference type="NCBI Taxonomy" id="346182"/>
    <lineage>
        <taxon>Bacteria</taxon>
        <taxon>Pseudomonadati</taxon>
        <taxon>Pseudomonadota</taxon>
        <taxon>Gammaproteobacteria</taxon>
        <taxon>Lysobacterales</taxon>
        <taxon>Lysobacteraceae</taxon>
        <taxon>Lysobacter</taxon>
    </lineage>
</organism>
<dbReference type="NCBIfam" id="TIGR01414">
    <property type="entry name" value="autotrans_barl"/>
    <property type="match status" value="1"/>
</dbReference>
<accession>A0ABW0SJ19</accession>
<evidence type="ECO:0000313" key="2">
    <source>
        <dbReference type="EMBL" id="MFC5569028.1"/>
    </source>
</evidence>
<comment type="caution">
    <text evidence="2">The sequence shown here is derived from an EMBL/GenBank/DDBJ whole genome shotgun (WGS) entry which is preliminary data.</text>
</comment>